<name>A0A543AVW9_9ACTN</name>
<dbReference type="PANTHER" id="PTHR43591">
    <property type="entry name" value="METHYLTRANSFERASE"/>
    <property type="match status" value="1"/>
</dbReference>
<dbReference type="Proteomes" id="UP000317043">
    <property type="component" value="Unassembled WGS sequence"/>
</dbReference>
<gene>
    <name evidence="2" type="ORF">FB566_2269</name>
</gene>
<dbReference type="RefSeq" id="WP_142038570.1">
    <property type="nucleotide sequence ID" value="NZ_JBHTGS010000001.1"/>
</dbReference>
<dbReference type="GO" id="GO:0032259">
    <property type="term" value="P:methylation"/>
    <property type="evidence" value="ECO:0007669"/>
    <property type="project" value="UniProtKB-KW"/>
</dbReference>
<evidence type="ECO:0000313" key="2">
    <source>
        <dbReference type="EMBL" id="TQL76733.1"/>
    </source>
</evidence>
<dbReference type="SUPFAM" id="SSF53335">
    <property type="entry name" value="S-adenosyl-L-methionine-dependent methyltransferases"/>
    <property type="match status" value="1"/>
</dbReference>
<dbReference type="GO" id="GO:0008168">
    <property type="term" value="F:methyltransferase activity"/>
    <property type="evidence" value="ECO:0007669"/>
    <property type="project" value="UniProtKB-KW"/>
</dbReference>
<dbReference type="PANTHER" id="PTHR43591:SF24">
    <property type="entry name" value="2-METHOXY-6-POLYPRENYL-1,4-BENZOQUINOL METHYLASE, MITOCHONDRIAL"/>
    <property type="match status" value="1"/>
</dbReference>
<proteinExistence type="predicted"/>
<dbReference type="Pfam" id="PF13649">
    <property type="entry name" value="Methyltransf_25"/>
    <property type="match status" value="1"/>
</dbReference>
<dbReference type="EMBL" id="VFOW01000001">
    <property type="protein sequence ID" value="TQL76733.1"/>
    <property type="molecule type" value="Genomic_DNA"/>
</dbReference>
<keyword evidence="2" id="KW-0489">Methyltransferase</keyword>
<keyword evidence="2" id="KW-0808">Transferase</keyword>
<dbReference type="InParanoid" id="A0A543AVW9"/>
<dbReference type="Gene3D" id="3.40.50.150">
    <property type="entry name" value="Vaccinia Virus protein VP39"/>
    <property type="match status" value="1"/>
</dbReference>
<dbReference type="OrthoDB" id="9795634at2"/>
<dbReference type="CDD" id="cd02440">
    <property type="entry name" value="AdoMet_MTases"/>
    <property type="match status" value="1"/>
</dbReference>
<dbReference type="InterPro" id="IPR029063">
    <property type="entry name" value="SAM-dependent_MTases_sf"/>
</dbReference>
<protein>
    <submittedName>
        <fullName evidence="2">Methyltransferase family protein</fullName>
    </submittedName>
</protein>
<evidence type="ECO:0000259" key="1">
    <source>
        <dbReference type="Pfam" id="PF13649"/>
    </source>
</evidence>
<comment type="caution">
    <text evidence="2">The sequence shown here is derived from an EMBL/GenBank/DDBJ whole genome shotgun (WGS) entry which is preliminary data.</text>
</comment>
<keyword evidence="3" id="KW-1185">Reference proteome</keyword>
<reference evidence="2 3" key="1">
    <citation type="submission" date="2019-06" db="EMBL/GenBank/DDBJ databases">
        <title>Sequencing the genomes of 1000 actinobacteria strains.</title>
        <authorList>
            <person name="Klenk H.-P."/>
        </authorList>
    </citation>
    <scope>NUCLEOTIDE SEQUENCE [LARGE SCALE GENOMIC DNA]</scope>
    <source>
        <strain evidence="2 3">DSM 45928</strain>
    </source>
</reference>
<evidence type="ECO:0000313" key="3">
    <source>
        <dbReference type="Proteomes" id="UP000317043"/>
    </source>
</evidence>
<organism evidence="2 3">
    <name type="scientific">Stackebrandtia endophytica</name>
    <dbReference type="NCBI Taxonomy" id="1496996"/>
    <lineage>
        <taxon>Bacteria</taxon>
        <taxon>Bacillati</taxon>
        <taxon>Actinomycetota</taxon>
        <taxon>Actinomycetes</taxon>
        <taxon>Glycomycetales</taxon>
        <taxon>Glycomycetaceae</taxon>
        <taxon>Stackebrandtia</taxon>
    </lineage>
</organism>
<dbReference type="AlphaFoldDB" id="A0A543AVW9"/>
<feature type="domain" description="Methyltransferase" evidence="1">
    <location>
        <begin position="37"/>
        <end position="129"/>
    </location>
</feature>
<sequence length="257" mass="27630">MKPSEVWRLGDYAAVGNRWAAAGEALADWCVSEGDRVLDVACGPGTMAMAAAARGATTTGLDISATLLDTARRNAEQAGLSVTWLEHDMTDLPFADGSFDRVLSAFGCMFAPEPYAMARELRRVCAPGGTIGVLAWGPESAIGRMSPLAGPYLPKESKRPAIEEWGRAERVTSFFAGLGEVSTVMRSVDITWPSLDIAVEELTTLVPGWVLIRSMLDDDGWGRLLAEVRVLMAESGHPDGDAFVLRTQYLVTHVLVS</sequence>
<accession>A0A543AVW9</accession>
<dbReference type="InterPro" id="IPR041698">
    <property type="entry name" value="Methyltransf_25"/>
</dbReference>